<dbReference type="SUPFAM" id="SSF50630">
    <property type="entry name" value="Acid proteases"/>
    <property type="match status" value="1"/>
</dbReference>
<dbReference type="InterPro" id="IPR021109">
    <property type="entry name" value="Peptidase_aspartic_dom_sf"/>
</dbReference>
<dbReference type="GO" id="GO:0006508">
    <property type="term" value="P:proteolysis"/>
    <property type="evidence" value="ECO:0007669"/>
    <property type="project" value="InterPro"/>
</dbReference>
<feature type="domain" description="Peptidase A2" evidence="3">
    <location>
        <begin position="79"/>
        <end position="118"/>
    </location>
</feature>
<keyword evidence="5" id="KW-1185">Reference proteome</keyword>
<sequence>MDEGMCDSDGNERESEESDEDDSAIVSAAATRRYDGVTQRPRVVKLLRGERLGWWSSQKFDRRVRMRALVMGAVNDRRVKILLDTGANVSAVSSTLARKLRLKQYASRDQQIDIQGIGKDKVSTTHKALVKVTLGWEVVYEFEVWIMPHHAGVDLILGTDFMIPAGIRLDLYNSAAKKWWFPCYDGPTEAVCLSDRATAEFKLRRKQPSELTHEFWVRRTEDWIPTIVMNAKGKATRVYLTSTRPTSVWCPAHFPVVIWLPHGMLPPEGYVRLNSAKYRDWQVLAYESAIDKDLLYKEQELYADWLSRQPPAVERKPPPEAKKGKQLTCAERWAAVDAEKKATDAQEAVAESKGIYSDDQDGVAELERINSAMEPPSEYCNQRGVMKEGRDAESHLTQPDMSETCWEGQADSADEAYDDSDGLEATHDTITNNPEEDLWLRFLAAAASASDDELVAESDHRFTHFERKGETLHLEDYAHELAFLPDLSEEVPIELDYNGTNVKCSAHTPEQATRLTELLKRNEQIMISSGNALPPPAYGVVCGIDVGDHPPIKQRARRVALKYLKPLYELLKELLRAKLVSFSKSPWASPIVIVLMKYGVDIRLCIDYKKVNAITMIMEYAMPLPSSADLSFWHFEWLRMPFGLKNAPMIYQRMIDNALWGYVQPKGGWSKFAGRIRRAEEVAATRRQSQGDPTQPPSSLTKFAADNRALAELDPLQELIDSPEGDMFTCEEPDQSVLTPVFTRRSFVDDICFGGATFDECLKTLGRLLTRLAECRISPKVDFLSHEVTSEGIRADPKKTLAIAELPFPKSKKGIQAFLGALNYYGRFIQNLAVYGAVLYQLKDSDFDGDKDLSAAQLLPS</sequence>
<evidence type="ECO:0000256" key="2">
    <source>
        <dbReference type="SAM" id="MobiDB-lite"/>
    </source>
</evidence>
<dbReference type="AlphaFoldDB" id="A0A2P4XZ27"/>
<dbReference type="GO" id="GO:0004190">
    <property type="term" value="F:aspartic-type endopeptidase activity"/>
    <property type="evidence" value="ECO:0007669"/>
    <property type="project" value="InterPro"/>
</dbReference>
<dbReference type="CDD" id="cd05483">
    <property type="entry name" value="retropepsin_like_bacteria"/>
    <property type="match status" value="1"/>
</dbReference>
<dbReference type="PANTHER" id="PTHR33064">
    <property type="entry name" value="POL PROTEIN"/>
    <property type="match status" value="1"/>
</dbReference>
<dbReference type="SUPFAM" id="SSF56672">
    <property type="entry name" value="DNA/RNA polymerases"/>
    <property type="match status" value="1"/>
</dbReference>
<feature type="region of interest" description="Disordered" evidence="2">
    <location>
        <begin position="1"/>
        <end position="23"/>
    </location>
</feature>
<evidence type="ECO:0000256" key="1">
    <source>
        <dbReference type="ARBA" id="ARBA00022801"/>
    </source>
</evidence>
<dbReference type="Pfam" id="PF13650">
    <property type="entry name" value="Asp_protease_2"/>
    <property type="match status" value="1"/>
</dbReference>
<protein>
    <recommendedName>
        <fullName evidence="3">Peptidase A2 domain-containing protein</fullName>
    </recommendedName>
</protein>
<dbReference type="PANTHER" id="PTHR33064:SF37">
    <property type="entry name" value="RIBONUCLEASE H"/>
    <property type="match status" value="1"/>
</dbReference>
<accession>A0A2P4XZ27</accession>
<feature type="compositionally biased region" description="Acidic residues" evidence="2">
    <location>
        <begin position="14"/>
        <end position="23"/>
    </location>
</feature>
<dbReference type="InterPro" id="IPR043502">
    <property type="entry name" value="DNA/RNA_pol_sf"/>
</dbReference>
<gene>
    <name evidence="4" type="ORF">PHPALM_12701</name>
</gene>
<dbReference type="Gene3D" id="3.30.70.270">
    <property type="match status" value="1"/>
</dbReference>
<dbReference type="InterPro" id="IPR001969">
    <property type="entry name" value="Aspartic_peptidase_AS"/>
</dbReference>
<dbReference type="PROSITE" id="PS50175">
    <property type="entry name" value="ASP_PROT_RETROV"/>
    <property type="match status" value="1"/>
</dbReference>
<organism evidence="4 5">
    <name type="scientific">Phytophthora palmivora</name>
    <dbReference type="NCBI Taxonomy" id="4796"/>
    <lineage>
        <taxon>Eukaryota</taxon>
        <taxon>Sar</taxon>
        <taxon>Stramenopiles</taxon>
        <taxon>Oomycota</taxon>
        <taxon>Peronosporomycetes</taxon>
        <taxon>Peronosporales</taxon>
        <taxon>Peronosporaceae</taxon>
        <taxon>Phytophthora</taxon>
    </lineage>
</organism>
<dbReference type="InterPro" id="IPR034122">
    <property type="entry name" value="Retropepsin-like_bacterial"/>
</dbReference>
<dbReference type="Proteomes" id="UP000237271">
    <property type="component" value="Unassembled WGS sequence"/>
</dbReference>
<evidence type="ECO:0000313" key="5">
    <source>
        <dbReference type="Proteomes" id="UP000237271"/>
    </source>
</evidence>
<dbReference type="Gene3D" id="2.40.70.10">
    <property type="entry name" value="Acid Proteases"/>
    <property type="match status" value="1"/>
</dbReference>
<proteinExistence type="predicted"/>
<dbReference type="EMBL" id="NCKW01006768">
    <property type="protein sequence ID" value="POM70810.1"/>
    <property type="molecule type" value="Genomic_DNA"/>
</dbReference>
<comment type="caution">
    <text evidence="4">The sequence shown here is derived from an EMBL/GenBank/DDBJ whole genome shotgun (WGS) entry which is preliminary data.</text>
</comment>
<dbReference type="PROSITE" id="PS00141">
    <property type="entry name" value="ASP_PROTEASE"/>
    <property type="match status" value="1"/>
</dbReference>
<evidence type="ECO:0000313" key="4">
    <source>
        <dbReference type="EMBL" id="POM70810.1"/>
    </source>
</evidence>
<evidence type="ECO:0000259" key="3">
    <source>
        <dbReference type="PROSITE" id="PS50175"/>
    </source>
</evidence>
<reference evidence="4 5" key="1">
    <citation type="journal article" date="2017" name="Genome Biol. Evol.">
        <title>Phytophthora megakarya and P. palmivora, closely related causal agents of cacao black pod rot, underwent increases in genome sizes and gene numbers by different mechanisms.</title>
        <authorList>
            <person name="Ali S.S."/>
            <person name="Shao J."/>
            <person name="Lary D.J."/>
            <person name="Kronmiller B."/>
            <person name="Shen D."/>
            <person name="Strem M.D."/>
            <person name="Amoako-Attah I."/>
            <person name="Akrofi A.Y."/>
            <person name="Begoude B.A."/>
            <person name="Ten Hoopen G.M."/>
            <person name="Coulibaly K."/>
            <person name="Kebe B.I."/>
            <person name="Melnick R.L."/>
            <person name="Guiltinan M.J."/>
            <person name="Tyler B.M."/>
            <person name="Meinhardt L.W."/>
            <person name="Bailey B.A."/>
        </authorList>
    </citation>
    <scope>NUCLEOTIDE SEQUENCE [LARGE SCALE GENOMIC DNA]</scope>
    <source>
        <strain evidence="5">sbr112.9</strain>
    </source>
</reference>
<name>A0A2P4XZ27_9STRA</name>
<dbReference type="InterPro" id="IPR043128">
    <property type="entry name" value="Rev_trsase/Diguanyl_cyclase"/>
</dbReference>
<dbReference type="Gene3D" id="3.10.10.10">
    <property type="entry name" value="HIV Type 1 Reverse Transcriptase, subunit A, domain 1"/>
    <property type="match status" value="1"/>
</dbReference>
<dbReference type="OrthoDB" id="115784at2759"/>
<keyword evidence="1" id="KW-0378">Hydrolase</keyword>
<dbReference type="InterPro" id="IPR001995">
    <property type="entry name" value="Peptidase_A2_cat"/>
</dbReference>
<dbReference type="InterPro" id="IPR051320">
    <property type="entry name" value="Viral_Replic_Matur_Polypro"/>
</dbReference>